<dbReference type="Proteomes" id="UP000784294">
    <property type="component" value="Unassembled WGS sequence"/>
</dbReference>
<keyword evidence="2" id="KW-1185">Reference proteome</keyword>
<proteinExistence type="predicted"/>
<sequence length="293" mass="31999">MVSLDRSVVGLELLTFVPNTDRLDSLQTSEVRHQAGQCDDWYIGRLDASDHSRSSFSVAKASGRREPGVMTSADHTRRCFGIISSCQFGFGAIWAICGVRDCPMLYFGLEWPTCFPLLDLPLVCSGKRDCLHHSAAIASCALLPEQPWRQEFVQSTGIEVTLTLPGSARATKRLALLQPLFCQTLCPPTPAQTPSFYWLPGQQISQGLIGKTGSWPGEGSKSEEGCMLVSGAMLAHPGSSSLKHTVAGIPCHHGITQTYHNQQTDMSSLWPLLAVRLNSLLYVSRVSRLPVNQ</sequence>
<comment type="caution">
    <text evidence="1">The sequence shown here is derived from an EMBL/GenBank/DDBJ whole genome shotgun (WGS) entry which is preliminary data.</text>
</comment>
<protein>
    <submittedName>
        <fullName evidence="1">Uncharacterized protein</fullName>
    </submittedName>
</protein>
<dbReference type="AlphaFoldDB" id="A0A448WFF2"/>
<dbReference type="EMBL" id="CAAALY010008894">
    <property type="protein sequence ID" value="VEL10393.1"/>
    <property type="molecule type" value="Genomic_DNA"/>
</dbReference>
<evidence type="ECO:0000313" key="1">
    <source>
        <dbReference type="EMBL" id="VEL10393.1"/>
    </source>
</evidence>
<name>A0A448WFF2_9PLAT</name>
<gene>
    <name evidence="1" type="ORF">PXEA_LOCUS3833</name>
</gene>
<organism evidence="1 2">
    <name type="scientific">Protopolystoma xenopodis</name>
    <dbReference type="NCBI Taxonomy" id="117903"/>
    <lineage>
        <taxon>Eukaryota</taxon>
        <taxon>Metazoa</taxon>
        <taxon>Spiralia</taxon>
        <taxon>Lophotrochozoa</taxon>
        <taxon>Platyhelminthes</taxon>
        <taxon>Monogenea</taxon>
        <taxon>Polyopisthocotylea</taxon>
        <taxon>Polystomatidea</taxon>
        <taxon>Polystomatidae</taxon>
        <taxon>Protopolystoma</taxon>
    </lineage>
</organism>
<accession>A0A448WFF2</accession>
<reference evidence="1" key="1">
    <citation type="submission" date="2018-11" db="EMBL/GenBank/DDBJ databases">
        <authorList>
            <consortium name="Pathogen Informatics"/>
        </authorList>
    </citation>
    <scope>NUCLEOTIDE SEQUENCE</scope>
</reference>
<evidence type="ECO:0000313" key="2">
    <source>
        <dbReference type="Proteomes" id="UP000784294"/>
    </source>
</evidence>